<keyword evidence="2" id="KW-0722">Serine protease inhibitor</keyword>
<reference evidence="8" key="1">
    <citation type="submission" date="2013-03" db="EMBL/GenBank/DDBJ databases">
        <title>The Genome Sequence of Anopheles minimus MINIMUS1.</title>
        <authorList>
            <consortium name="The Broad Institute Genomics Platform"/>
            <person name="Neafsey D.E."/>
            <person name="Walton C."/>
            <person name="Walker B."/>
            <person name="Young S.K."/>
            <person name="Zeng Q."/>
            <person name="Gargeya S."/>
            <person name="Fitzgerald M."/>
            <person name="Haas B."/>
            <person name="Abouelleil A."/>
            <person name="Allen A.W."/>
            <person name="Alvarado L."/>
            <person name="Arachchi H.M."/>
            <person name="Berlin A.M."/>
            <person name="Chapman S.B."/>
            <person name="Gainer-Dewar J."/>
            <person name="Goldberg J."/>
            <person name="Griggs A."/>
            <person name="Gujja S."/>
            <person name="Hansen M."/>
            <person name="Howarth C."/>
            <person name="Imamovic A."/>
            <person name="Ireland A."/>
            <person name="Larimer J."/>
            <person name="McCowan C."/>
            <person name="Murphy C."/>
            <person name="Pearson M."/>
            <person name="Poon T.W."/>
            <person name="Priest M."/>
            <person name="Roberts A."/>
            <person name="Saif S."/>
            <person name="Shea T."/>
            <person name="Sisk P."/>
            <person name="Sykes S."/>
            <person name="Wortman J."/>
            <person name="Nusbaum C."/>
            <person name="Birren B."/>
        </authorList>
    </citation>
    <scope>NUCLEOTIDE SEQUENCE [LARGE SCALE GENOMIC DNA]</scope>
    <source>
        <strain evidence="8">MINIMUS1</strain>
    </source>
</reference>
<dbReference type="Proteomes" id="UP000075920">
    <property type="component" value="Unassembled WGS sequence"/>
</dbReference>
<feature type="region of interest" description="Disordered" evidence="4">
    <location>
        <begin position="409"/>
        <end position="476"/>
    </location>
</feature>
<feature type="compositionally biased region" description="Polar residues" evidence="4">
    <location>
        <begin position="451"/>
        <end position="476"/>
    </location>
</feature>
<sequence>MRPASNVFWMLAVGLLLVASVLESDAANNPRGGLQKPAAVANQQTNRLHAPTANTKLVSESVTNLAAKIANALSNSKSKTEIFSPVSIAGALSLLLLGSGGRTQEELLAVMGLNKGQLSFQEIHISFGRLFQDLVSNDPSLEPLVTWRLNDKCNRYDEEDDEEDFPLAPASTNPGEYPSHQISIANGVFLQKDLQPGDRYLQLTQRVYKGTVKNLDFERDSSGAAAFINDWCSVATKGKIKEIVTEDLLRNTRMIVANALYFKAQWETTFSPLGTRQRLFYPNGRLEPAISVESMATSGCFPYYNATAEFDVQIIGLPYEMGKSTMYIILPNGSTRQKMQDKLAAFDASHLNWLIDRMVVKKGMVVLPKLNISNRIRMGTILQRLGIRELFDPTQSNLTEIFNDKPAGLSIDTGFQSEPNNPLNTQSRLDVTETPKVQITTQKPTALPPTRQDTGQPPQTSQQALPLPGSSQPSNVQQTVSFDTTAHDCRLIENCQYTPSSNKCTCNRIPTIDDHNQGCGAHLAKHYYDDTNKHCQFGFTSSSLSTHICVKPSYRLSPDLKSPEACEQRYECKMFRNFCYCCNSNVPLQQPLTQRPTVTNNQPMIENRFGGNEAAYNTLPYPNQPAYSSDLSRVTCYGIPELSNSYICRLYGYHWEVLQNVCIDITTCTSSPRIKKRQAPFPPSYRQQVQATSQPQVPHQQLLAQPELQQLSIQQRQQQDQQFQSNQQPPLQSRLSTQQTGFSQQVQQQQQVRPLPQQQQTRFQQQPPVQQQQTRFQQQPPVQQQQQGSFQPQTIQRQTQQQQQNQVQQQRPVQQQQRPVQQQQQRPPQRHYESVHVNEIITQVTLDVNEQGTEGGAVTVALIDRIGPGYSFVVDSPFLIFIRNDKTQLPLFYGAVYDPRP</sequence>
<accession>A0A2C9H5Z2</accession>
<dbReference type="STRING" id="112268.A0A2C9H5Z2"/>
<feature type="compositionally biased region" description="Polar residues" evidence="4">
    <location>
        <begin position="413"/>
        <end position="444"/>
    </location>
</feature>
<dbReference type="PROSITE" id="PS00284">
    <property type="entry name" value="SERPIN"/>
    <property type="match status" value="1"/>
</dbReference>
<dbReference type="Pfam" id="PF00079">
    <property type="entry name" value="Serpin"/>
    <property type="match status" value="2"/>
</dbReference>
<feature type="domain" description="Serpin" evidence="6">
    <location>
        <begin position="67"/>
        <end position="466"/>
    </location>
</feature>
<evidence type="ECO:0000256" key="4">
    <source>
        <dbReference type="SAM" id="MobiDB-lite"/>
    </source>
</evidence>
<dbReference type="GO" id="GO:0045861">
    <property type="term" value="P:negative regulation of proteolysis"/>
    <property type="evidence" value="ECO:0007669"/>
    <property type="project" value="UniProtKB-ARBA"/>
</dbReference>
<organism evidence="7 8">
    <name type="scientific">Anopheles minimus</name>
    <dbReference type="NCBI Taxonomy" id="112268"/>
    <lineage>
        <taxon>Eukaryota</taxon>
        <taxon>Metazoa</taxon>
        <taxon>Ecdysozoa</taxon>
        <taxon>Arthropoda</taxon>
        <taxon>Hexapoda</taxon>
        <taxon>Insecta</taxon>
        <taxon>Pterygota</taxon>
        <taxon>Neoptera</taxon>
        <taxon>Endopterygota</taxon>
        <taxon>Diptera</taxon>
        <taxon>Nematocera</taxon>
        <taxon>Culicoidea</taxon>
        <taxon>Culicidae</taxon>
        <taxon>Anophelinae</taxon>
        <taxon>Anopheles</taxon>
    </lineage>
</organism>
<dbReference type="InterPro" id="IPR023795">
    <property type="entry name" value="Serpin_CS"/>
</dbReference>
<evidence type="ECO:0000256" key="2">
    <source>
        <dbReference type="ARBA" id="ARBA00022900"/>
    </source>
</evidence>
<evidence type="ECO:0000313" key="8">
    <source>
        <dbReference type="Proteomes" id="UP000075920"/>
    </source>
</evidence>
<comment type="similarity">
    <text evidence="3">Belongs to the serpin family.</text>
</comment>
<proteinExistence type="inferred from homology"/>
<keyword evidence="8" id="KW-1185">Reference proteome</keyword>
<feature type="compositionally biased region" description="Low complexity" evidence="4">
    <location>
        <begin position="714"/>
        <end position="827"/>
    </location>
</feature>
<evidence type="ECO:0000259" key="6">
    <source>
        <dbReference type="SMART" id="SM00093"/>
    </source>
</evidence>
<feature type="signal peptide" evidence="5">
    <location>
        <begin position="1"/>
        <end position="26"/>
    </location>
</feature>
<feature type="region of interest" description="Disordered" evidence="4">
    <location>
        <begin position="676"/>
        <end position="698"/>
    </location>
</feature>
<evidence type="ECO:0000256" key="3">
    <source>
        <dbReference type="RuleBase" id="RU000411"/>
    </source>
</evidence>
<dbReference type="PANTHER" id="PTHR11461">
    <property type="entry name" value="SERINE PROTEASE INHIBITOR, SERPIN"/>
    <property type="match status" value="1"/>
</dbReference>
<reference evidence="7" key="2">
    <citation type="submission" date="2020-05" db="UniProtKB">
        <authorList>
            <consortium name="EnsemblMetazoa"/>
        </authorList>
    </citation>
    <scope>IDENTIFICATION</scope>
    <source>
        <strain evidence="7">MINIMUS1</strain>
    </source>
</reference>
<keyword evidence="5" id="KW-0732">Signal</keyword>
<feature type="compositionally biased region" description="Polar residues" evidence="4">
    <location>
        <begin position="685"/>
        <end position="698"/>
    </location>
</feature>
<dbReference type="AlphaFoldDB" id="A0A2C9H5Z2"/>
<evidence type="ECO:0000313" key="7">
    <source>
        <dbReference type="EnsemblMetazoa" id="AMIN001525-PB"/>
    </source>
</evidence>
<evidence type="ECO:0000256" key="1">
    <source>
        <dbReference type="ARBA" id="ARBA00022690"/>
    </source>
</evidence>
<dbReference type="InterPro" id="IPR042178">
    <property type="entry name" value="Serpin_sf_1"/>
</dbReference>
<dbReference type="EnsemblMetazoa" id="AMIN001525-RB">
    <property type="protein sequence ID" value="AMIN001525-PB"/>
    <property type="gene ID" value="AMIN001525"/>
</dbReference>
<dbReference type="InterPro" id="IPR042185">
    <property type="entry name" value="Serpin_sf_2"/>
</dbReference>
<keyword evidence="1" id="KW-0646">Protease inhibitor</keyword>
<feature type="chain" id="PRO_5012925945" description="Serpin domain-containing protein" evidence="5">
    <location>
        <begin position="27"/>
        <end position="901"/>
    </location>
</feature>
<feature type="region of interest" description="Disordered" evidence="4">
    <location>
        <begin position="714"/>
        <end position="834"/>
    </location>
</feature>
<name>A0A2C9H5Z2_9DIPT</name>
<dbReference type="Gene3D" id="2.30.39.10">
    <property type="entry name" value="Alpha-1-antitrypsin, domain 1"/>
    <property type="match status" value="2"/>
</dbReference>
<dbReference type="InterPro" id="IPR036186">
    <property type="entry name" value="Serpin_sf"/>
</dbReference>
<dbReference type="InterPro" id="IPR023796">
    <property type="entry name" value="Serpin_dom"/>
</dbReference>
<dbReference type="Gene3D" id="3.30.497.10">
    <property type="entry name" value="Antithrombin, subunit I, domain 2"/>
    <property type="match status" value="1"/>
</dbReference>
<dbReference type="PANTHER" id="PTHR11461:SF342">
    <property type="entry name" value="SERINE PROTEASE INHIBITOR 28DC"/>
    <property type="match status" value="1"/>
</dbReference>
<protein>
    <recommendedName>
        <fullName evidence="6">Serpin domain-containing protein</fullName>
    </recommendedName>
</protein>
<dbReference type="GO" id="GO:0005615">
    <property type="term" value="C:extracellular space"/>
    <property type="evidence" value="ECO:0007669"/>
    <property type="project" value="InterPro"/>
</dbReference>
<evidence type="ECO:0000256" key="5">
    <source>
        <dbReference type="SAM" id="SignalP"/>
    </source>
</evidence>
<dbReference type="SUPFAM" id="SSF56574">
    <property type="entry name" value="Serpins"/>
    <property type="match status" value="2"/>
</dbReference>
<dbReference type="GO" id="GO:0004867">
    <property type="term" value="F:serine-type endopeptidase inhibitor activity"/>
    <property type="evidence" value="ECO:0007669"/>
    <property type="project" value="UniProtKB-KW"/>
</dbReference>
<dbReference type="InterPro" id="IPR000215">
    <property type="entry name" value="Serpin_fam"/>
</dbReference>
<dbReference type="SMART" id="SM00093">
    <property type="entry name" value="SERPIN"/>
    <property type="match status" value="1"/>
</dbReference>
<dbReference type="VEuPathDB" id="VectorBase:AMIN001525"/>
<dbReference type="FunFam" id="2.30.39.10:FF:000035">
    <property type="entry name" value="Serine protease inhibitor (serpin) 16"/>
    <property type="match status" value="1"/>
</dbReference>